<dbReference type="SUPFAM" id="SSF69075">
    <property type="entry name" value="Glutamyl tRNA-reductase dimerization domain"/>
    <property type="match status" value="1"/>
</dbReference>
<dbReference type="Gene3D" id="3.30.460.30">
    <property type="entry name" value="Glutamyl-tRNA reductase, N-terminal domain"/>
    <property type="match status" value="1"/>
</dbReference>
<evidence type="ECO:0000256" key="1">
    <source>
        <dbReference type="ARBA" id="ARBA00005059"/>
    </source>
</evidence>
<dbReference type="Pfam" id="PF01488">
    <property type="entry name" value="Shikimate_DH"/>
    <property type="match status" value="1"/>
</dbReference>
<dbReference type="Proteomes" id="UP001596395">
    <property type="component" value="Unassembled WGS sequence"/>
</dbReference>
<dbReference type="InterPro" id="IPR018214">
    <property type="entry name" value="GluRdtase_CS"/>
</dbReference>
<feature type="domain" description="Quinate/shikimate 5-dehydrogenase/glutamyl-tRNA reductase" evidence="16">
    <location>
        <begin position="173"/>
        <end position="296"/>
    </location>
</feature>
<dbReference type="FunFam" id="3.30.460.30:FF:000001">
    <property type="entry name" value="Glutamyl-tRNA reductase"/>
    <property type="match status" value="1"/>
</dbReference>
<dbReference type="InterPro" id="IPR036343">
    <property type="entry name" value="GluRdtase_N_sf"/>
</dbReference>
<feature type="binding site" evidence="8 10">
    <location>
        <position position="104"/>
    </location>
    <ligand>
        <name>substrate</name>
    </ligand>
</feature>
<dbReference type="Pfam" id="PF05201">
    <property type="entry name" value="GlutR_N"/>
    <property type="match status" value="1"/>
</dbReference>
<comment type="pathway">
    <text evidence="1 8 13">Porphyrin-containing compound metabolism; protoporphyrin-IX biosynthesis; 5-aminolevulinate from L-glutamyl-tRNA(Glu): step 1/2.</text>
</comment>
<feature type="binding site" evidence="8 11">
    <location>
        <begin position="183"/>
        <end position="188"/>
    </location>
    <ligand>
        <name>NADP(+)</name>
        <dbReference type="ChEBI" id="CHEBI:58349"/>
    </ligand>
</feature>
<feature type="region of interest" description="Disordered" evidence="14">
    <location>
        <begin position="422"/>
        <end position="442"/>
    </location>
</feature>
<dbReference type="SUPFAM" id="SSF51735">
    <property type="entry name" value="NAD(P)-binding Rossmann-fold domains"/>
    <property type="match status" value="1"/>
</dbReference>
<dbReference type="InterPro" id="IPR015895">
    <property type="entry name" value="4pyrrol_synth_GluRdtase_N"/>
</dbReference>
<dbReference type="HAMAP" id="MF_00087">
    <property type="entry name" value="Glu_tRNA_reductase"/>
    <property type="match status" value="1"/>
</dbReference>
<accession>A0ABD5VMV1</accession>
<dbReference type="InterPro" id="IPR000343">
    <property type="entry name" value="4pyrrol_synth_GluRdtase"/>
</dbReference>
<dbReference type="CDD" id="cd05213">
    <property type="entry name" value="NAD_bind_Glutamyl_tRNA_reduct"/>
    <property type="match status" value="1"/>
</dbReference>
<dbReference type="Pfam" id="PF00745">
    <property type="entry name" value="GlutR_dimer"/>
    <property type="match status" value="1"/>
</dbReference>
<reference evidence="18 19" key="1">
    <citation type="journal article" date="2019" name="Int. J. Syst. Evol. Microbiol.">
        <title>The Global Catalogue of Microorganisms (GCM) 10K type strain sequencing project: providing services to taxonomists for standard genome sequencing and annotation.</title>
        <authorList>
            <consortium name="The Broad Institute Genomics Platform"/>
            <consortium name="The Broad Institute Genome Sequencing Center for Infectious Disease"/>
            <person name="Wu L."/>
            <person name="Ma J."/>
        </authorList>
    </citation>
    <scope>NUCLEOTIDE SEQUENCE [LARGE SCALE GENOMIC DNA]</scope>
    <source>
        <strain evidence="18 19">GX26</strain>
    </source>
</reference>
<organism evidence="18 19">
    <name type="scientific">Halorubellus litoreus</name>
    <dbReference type="NCBI Taxonomy" id="755308"/>
    <lineage>
        <taxon>Archaea</taxon>
        <taxon>Methanobacteriati</taxon>
        <taxon>Methanobacteriota</taxon>
        <taxon>Stenosarchaea group</taxon>
        <taxon>Halobacteria</taxon>
        <taxon>Halobacteriales</taxon>
        <taxon>Halorubellaceae</taxon>
        <taxon>Halorubellus</taxon>
    </lineage>
</organism>
<feature type="site" description="Important for activity" evidence="8 12">
    <location>
        <position position="94"/>
    </location>
</feature>
<comment type="subunit">
    <text evidence="8">Homodimer.</text>
</comment>
<feature type="active site" description="Nucleophile" evidence="8 9">
    <location>
        <position position="52"/>
    </location>
</feature>
<evidence type="ECO:0000256" key="12">
    <source>
        <dbReference type="PIRSR" id="PIRSR000445-4"/>
    </source>
</evidence>
<dbReference type="InterPro" id="IPR036453">
    <property type="entry name" value="GluRdtase_dimer_dom_sf"/>
</dbReference>
<dbReference type="PIRSF" id="PIRSF000445">
    <property type="entry name" value="4pyrrol_synth_GluRdtase"/>
    <property type="match status" value="1"/>
</dbReference>
<dbReference type="SUPFAM" id="SSF69742">
    <property type="entry name" value="Glutamyl tRNA-reductase catalytic, N-terminal domain"/>
    <property type="match status" value="1"/>
</dbReference>
<dbReference type="PANTHER" id="PTHR43013">
    <property type="entry name" value="GLUTAMYL-TRNA REDUCTASE"/>
    <property type="match status" value="1"/>
</dbReference>
<dbReference type="InterPro" id="IPR006151">
    <property type="entry name" value="Shikm_DH/Glu-tRNA_Rdtase"/>
</dbReference>
<comment type="function">
    <text evidence="8">Catalyzes the NADPH-dependent reduction of glutamyl-tRNA(Glu) to glutamate 1-semialdehyde (GSA).</text>
</comment>
<evidence type="ECO:0000256" key="14">
    <source>
        <dbReference type="SAM" id="MobiDB-lite"/>
    </source>
</evidence>
<keyword evidence="19" id="KW-1185">Reference proteome</keyword>
<dbReference type="InterPro" id="IPR036291">
    <property type="entry name" value="NAD(P)-bd_dom_sf"/>
</dbReference>
<evidence type="ECO:0000259" key="16">
    <source>
        <dbReference type="Pfam" id="PF01488"/>
    </source>
</evidence>
<evidence type="ECO:0000256" key="13">
    <source>
        <dbReference type="RuleBase" id="RU000584"/>
    </source>
</evidence>
<comment type="similarity">
    <text evidence="2 8 13">Belongs to the glutamyl-tRNA reductase family.</text>
</comment>
<keyword evidence="5 8" id="KW-0560">Oxidoreductase</keyword>
<protein>
    <recommendedName>
        <fullName evidence="3 8">Glutamyl-tRNA reductase</fullName>
        <shortName evidence="8">GluTR</shortName>
        <ecNumber evidence="3 8">1.2.1.70</ecNumber>
    </recommendedName>
</protein>
<comment type="domain">
    <text evidence="8">Possesses an unusual extended V-shaped dimeric structure with each monomer consisting of three distinct domains arranged along a curved 'spinal' alpha-helix. The N-terminal catalytic domain specifically recognizes the glutamate moiety of the substrate. The second domain is the NADPH-binding domain, and the third C-terminal domain is responsible for dimerization.</text>
</comment>
<dbReference type="GO" id="GO:0008883">
    <property type="term" value="F:glutamyl-tRNA reductase activity"/>
    <property type="evidence" value="ECO:0007669"/>
    <property type="project" value="UniProtKB-UniRule"/>
</dbReference>
<evidence type="ECO:0000313" key="18">
    <source>
        <dbReference type="EMBL" id="MFC6955550.1"/>
    </source>
</evidence>
<feature type="binding site" evidence="8 10">
    <location>
        <begin position="51"/>
        <end position="54"/>
    </location>
    <ligand>
        <name>substrate</name>
    </ligand>
</feature>
<comment type="miscellaneous">
    <text evidence="8">During catalysis, the active site Cys acts as a nucleophile attacking the alpha-carbonyl group of tRNA-bound glutamate with the formation of a thioester intermediate between enzyme and glutamate, and the concomitant release of tRNA(Glu). The thioester intermediate is finally reduced by direct hydride transfer from NADPH, to form the product GSA.</text>
</comment>
<evidence type="ECO:0000259" key="17">
    <source>
        <dbReference type="Pfam" id="PF05201"/>
    </source>
</evidence>
<evidence type="ECO:0000256" key="9">
    <source>
        <dbReference type="PIRSR" id="PIRSR000445-1"/>
    </source>
</evidence>
<dbReference type="RefSeq" id="WP_379762992.1">
    <property type="nucleotide sequence ID" value="NZ_JAZAQL010000006.1"/>
</dbReference>
<evidence type="ECO:0000256" key="2">
    <source>
        <dbReference type="ARBA" id="ARBA00005916"/>
    </source>
</evidence>
<dbReference type="InterPro" id="IPR015896">
    <property type="entry name" value="4pyrrol_synth_GluRdtase_dimer"/>
</dbReference>
<evidence type="ECO:0000256" key="8">
    <source>
        <dbReference type="HAMAP-Rule" id="MF_00087"/>
    </source>
</evidence>
<evidence type="ECO:0000256" key="3">
    <source>
        <dbReference type="ARBA" id="ARBA00012970"/>
    </source>
</evidence>
<name>A0ABD5VMV1_9EURY</name>
<feature type="binding site" evidence="8 10">
    <location>
        <begin position="109"/>
        <end position="111"/>
    </location>
    <ligand>
        <name>substrate</name>
    </ligand>
</feature>
<comment type="caution">
    <text evidence="18">The sequence shown here is derived from an EMBL/GenBank/DDBJ whole genome shotgun (WGS) entry which is preliminary data.</text>
</comment>
<feature type="domain" description="Tetrapyrrole biosynthesis glutamyl-tRNA reductase dimerisation" evidence="15">
    <location>
        <begin position="311"/>
        <end position="406"/>
    </location>
</feature>
<dbReference type="AlphaFoldDB" id="A0ABD5VMV1"/>
<evidence type="ECO:0000256" key="6">
    <source>
        <dbReference type="ARBA" id="ARBA00023244"/>
    </source>
</evidence>
<evidence type="ECO:0000259" key="15">
    <source>
        <dbReference type="Pfam" id="PF00745"/>
    </source>
</evidence>
<dbReference type="PANTHER" id="PTHR43013:SF1">
    <property type="entry name" value="GLUTAMYL-TRNA REDUCTASE"/>
    <property type="match status" value="1"/>
</dbReference>
<dbReference type="PROSITE" id="PS00747">
    <property type="entry name" value="GLUTR"/>
    <property type="match status" value="1"/>
</dbReference>
<dbReference type="NCBIfam" id="TIGR01035">
    <property type="entry name" value="hemA"/>
    <property type="match status" value="1"/>
</dbReference>
<dbReference type="Gene3D" id="3.40.50.720">
    <property type="entry name" value="NAD(P)-binding Rossmann-like Domain"/>
    <property type="match status" value="1"/>
</dbReference>
<keyword evidence="6 8" id="KW-0627">Porphyrin biosynthesis</keyword>
<sequence>MKDTGVITGVRVTHSTGSVDDVAAASTREPAAVLGTLAATDGVEEAFVLQTCNRAEAYVVTGDVGTGKAALAEYGADASDEARIEMGHEESLEHLLRVASGLDSLVLGEDQVLGQVRDALETAQQVGTASDVLEDAVLKAVHVGERARTETDVNEGVVSLGSAAAERVAAERELEGATALVVGAGEMGLLAARALADRGVGRLVVANRTVANAEHVVDELDVPTEPVPLSAVDTVVSRVDVVLSATSSDDLVVDASALADAGDVTVVDLAQPRDVDPAAGDIESVTVYDLDALEDVTEETRENRREAAAAVERIVDAELANLLEQFKRQRADEVIAAMYESAERMKAREVETALSKLDLDDEEAAVVESMADALVSQLLSAPTKSLRDAAAEDDWSTINTALQLFDPDFEAEGMPPAVAAMLAESDDGTASESPLGAFTDDD</sequence>
<keyword evidence="4 8" id="KW-0521">NADP</keyword>
<proteinExistence type="inferred from homology"/>
<evidence type="ECO:0000256" key="7">
    <source>
        <dbReference type="ARBA" id="ARBA00047464"/>
    </source>
</evidence>
<feature type="domain" description="Glutamyl-tRNA reductase N-terminal" evidence="17">
    <location>
        <begin position="10"/>
        <end position="151"/>
    </location>
</feature>
<evidence type="ECO:0000256" key="10">
    <source>
        <dbReference type="PIRSR" id="PIRSR000445-2"/>
    </source>
</evidence>
<dbReference type="EC" id="1.2.1.70" evidence="3 8"/>
<evidence type="ECO:0000313" key="19">
    <source>
        <dbReference type="Proteomes" id="UP001596395"/>
    </source>
</evidence>
<dbReference type="EMBL" id="JBHSXN010000006">
    <property type="protein sequence ID" value="MFC6955550.1"/>
    <property type="molecule type" value="Genomic_DNA"/>
</dbReference>
<evidence type="ECO:0000256" key="5">
    <source>
        <dbReference type="ARBA" id="ARBA00023002"/>
    </source>
</evidence>
<evidence type="ECO:0000256" key="4">
    <source>
        <dbReference type="ARBA" id="ARBA00022857"/>
    </source>
</evidence>
<dbReference type="GO" id="GO:0006782">
    <property type="term" value="P:protoporphyrinogen IX biosynthetic process"/>
    <property type="evidence" value="ECO:0007669"/>
    <property type="project" value="UniProtKB-UniRule"/>
</dbReference>
<evidence type="ECO:0000256" key="11">
    <source>
        <dbReference type="PIRSR" id="PIRSR000445-3"/>
    </source>
</evidence>
<gene>
    <name evidence="8 18" type="primary">hemA</name>
    <name evidence="18" type="ORF">ACFQGB_22035</name>
</gene>
<comment type="catalytic activity">
    <reaction evidence="7 8 13">
        <text>(S)-4-amino-5-oxopentanoate + tRNA(Glu) + NADP(+) = L-glutamyl-tRNA(Glu) + NADPH + H(+)</text>
        <dbReference type="Rhea" id="RHEA:12344"/>
        <dbReference type="Rhea" id="RHEA-COMP:9663"/>
        <dbReference type="Rhea" id="RHEA-COMP:9680"/>
        <dbReference type="ChEBI" id="CHEBI:15378"/>
        <dbReference type="ChEBI" id="CHEBI:57501"/>
        <dbReference type="ChEBI" id="CHEBI:57783"/>
        <dbReference type="ChEBI" id="CHEBI:58349"/>
        <dbReference type="ChEBI" id="CHEBI:78442"/>
        <dbReference type="ChEBI" id="CHEBI:78520"/>
        <dbReference type="EC" id="1.2.1.70"/>
    </reaction>
</comment>
<feature type="binding site" evidence="8 10">
    <location>
        <position position="115"/>
    </location>
    <ligand>
        <name>substrate</name>
    </ligand>
</feature>